<dbReference type="AlphaFoldDB" id="A0A7W6PS07"/>
<dbReference type="CDD" id="cd00377">
    <property type="entry name" value="ICL_PEPM"/>
    <property type="match status" value="1"/>
</dbReference>
<sequence>MAHGLRNLMDTNRLVRVLEAHTPLCGLIAQAAEFKSATVTRKFDAVWSSSLSDSAIRGKPDIEVVDHSSRLLSLHELMDVCSLPVIYDCDTGGNHLQLRSTVRSLERAGVSATIVEDKGGLKQNSLKGNMPGQLQLPIEDFCAKLQSAKTGQRNSDFMVIARIESLVLGNGMQDALTRARAYLRAGADGVMIHSHHQDPIEVLEFSKEFRRSGEKAPLVAVPTTYNAVNEETLFQAGVNVIIYANHLLRSSHKAMKQAASSILQYGRAAECEELCTPVGDILRCFDT</sequence>
<organism evidence="4 5">
    <name type="scientific">Rhizobium rhizoryzae</name>
    <dbReference type="NCBI Taxonomy" id="451876"/>
    <lineage>
        <taxon>Bacteria</taxon>
        <taxon>Pseudomonadati</taxon>
        <taxon>Pseudomonadota</taxon>
        <taxon>Alphaproteobacteria</taxon>
        <taxon>Hyphomicrobiales</taxon>
        <taxon>Rhizobiaceae</taxon>
        <taxon>Rhizobium/Agrobacterium group</taxon>
        <taxon>Rhizobium</taxon>
    </lineage>
</organism>
<comment type="similarity">
    <text evidence="3">Belongs to the isocitrate lyase/PEP mutase superfamily. PEP mutase family.</text>
</comment>
<name>A0A7W6PS07_9HYPH</name>
<dbReference type="InterPro" id="IPR012698">
    <property type="entry name" value="PEnolPyrv_PMutase_core"/>
</dbReference>
<dbReference type="InterPro" id="IPR039556">
    <property type="entry name" value="ICL/PEPM"/>
</dbReference>
<dbReference type="RefSeq" id="WP_165131165.1">
    <property type="nucleotide sequence ID" value="NZ_CP049249.1"/>
</dbReference>
<protein>
    <recommendedName>
        <fullName evidence="2">phosphoenolpyruvate mutase</fullName>
        <ecNumber evidence="2">5.4.2.9</ecNumber>
    </recommendedName>
</protein>
<evidence type="ECO:0000256" key="3">
    <source>
        <dbReference type="ARBA" id="ARBA00038455"/>
    </source>
</evidence>
<comment type="caution">
    <text evidence="4">The sequence shown here is derived from an EMBL/GenBank/DDBJ whole genome shotgun (WGS) entry which is preliminary data.</text>
</comment>
<dbReference type="PANTHER" id="PTHR42905">
    <property type="entry name" value="PHOSPHOENOLPYRUVATE CARBOXYLASE"/>
    <property type="match status" value="1"/>
</dbReference>
<accession>A0A7W6PS07</accession>
<evidence type="ECO:0000313" key="5">
    <source>
        <dbReference type="Proteomes" id="UP000519897"/>
    </source>
</evidence>
<dbReference type="EC" id="5.4.2.9" evidence="2"/>
<dbReference type="InterPro" id="IPR040442">
    <property type="entry name" value="Pyrv_kinase-like_dom_sf"/>
</dbReference>
<dbReference type="InterPro" id="IPR015813">
    <property type="entry name" value="Pyrv/PenolPyrv_kinase-like_dom"/>
</dbReference>
<evidence type="ECO:0000256" key="2">
    <source>
        <dbReference type="ARBA" id="ARBA00024063"/>
    </source>
</evidence>
<gene>
    <name evidence="4" type="ORF">GGQ72_003066</name>
</gene>
<keyword evidence="5" id="KW-1185">Reference proteome</keyword>
<dbReference type="EMBL" id="JACIEC010000003">
    <property type="protein sequence ID" value="MBB4144509.1"/>
    <property type="molecule type" value="Genomic_DNA"/>
</dbReference>
<evidence type="ECO:0000256" key="1">
    <source>
        <dbReference type="ARBA" id="ARBA00023235"/>
    </source>
</evidence>
<keyword evidence="1 4" id="KW-0413">Isomerase</keyword>
<dbReference type="PANTHER" id="PTHR42905:SF7">
    <property type="entry name" value="PHOSPHOENOLPYRUVATE PHOSPHOMUTASE"/>
    <property type="match status" value="1"/>
</dbReference>
<reference evidence="4 5" key="1">
    <citation type="submission" date="2020-08" db="EMBL/GenBank/DDBJ databases">
        <title>Genomic Encyclopedia of Type Strains, Phase IV (KMG-IV): sequencing the most valuable type-strain genomes for metagenomic binning, comparative biology and taxonomic classification.</title>
        <authorList>
            <person name="Goeker M."/>
        </authorList>
    </citation>
    <scope>NUCLEOTIDE SEQUENCE [LARGE SCALE GENOMIC DNA]</scope>
    <source>
        <strain evidence="4 5">DSM 29514</strain>
    </source>
</reference>
<dbReference type="Proteomes" id="UP000519897">
    <property type="component" value="Unassembled WGS sequence"/>
</dbReference>
<dbReference type="GO" id="GO:0050188">
    <property type="term" value="F:phosphoenolpyruvate mutase activity"/>
    <property type="evidence" value="ECO:0007669"/>
    <property type="project" value="UniProtKB-EC"/>
</dbReference>
<keyword evidence="4" id="KW-0670">Pyruvate</keyword>
<dbReference type="NCBIfam" id="TIGR02320">
    <property type="entry name" value="PEP_mutase"/>
    <property type="match status" value="1"/>
</dbReference>
<evidence type="ECO:0000313" key="4">
    <source>
        <dbReference type="EMBL" id="MBB4144509.1"/>
    </source>
</evidence>
<proteinExistence type="inferred from homology"/>
<dbReference type="Gene3D" id="3.20.20.60">
    <property type="entry name" value="Phosphoenolpyruvate-binding domains"/>
    <property type="match status" value="1"/>
</dbReference>
<dbReference type="Pfam" id="PF13714">
    <property type="entry name" value="PEP_mutase"/>
    <property type="match status" value="1"/>
</dbReference>
<dbReference type="SUPFAM" id="SSF51621">
    <property type="entry name" value="Phosphoenolpyruvate/pyruvate domain"/>
    <property type="match status" value="1"/>
</dbReference>